<dbReference type="Pfam" id="PF23036">
    <property type="entry name" value="TRAPPC10_1st"/>
    <property type="match status" value="1"/>
</dbReference>
<dbReference type="GO" id="GO:0005829">
    <property type="term" value="C:cytosol"/>
    <property type="evidence" value="ECO:0007669"/>
    <property type="project" value="GOC"/>
</dbReference>
<evidence type="ECO:0000259" key="1">
    <source>
        <dbReference type="Pfam" id="PF23036"/>
    </source>
</evidence>
<dbReference type="PANTHER" id="PTHR13251">
    <property type="entry name" value="EPILEPSY HOLOPROSENCEPHALY CANDIDATE 1/TMEM1"/>
    <property type="match status" value="1"/>
</dbReference>
<dbReference type="Proteomes" id="UP000887566">
    <property type="component" value="Unplaced"/>
</dbReference>
<name>A0A914WL58_9BILA</name>
<dbReference type="GO" id="GO:0034498">
    <property type="term" value="P:early endosome to Golgi transport"/>
    <property type="evidence" value="ECO:0007669"/>
    <property type="project" value="TreeGrafter"/>
</dbReference>
<sequence length="1157" mass="129633">MSAVELLLPERLSQTAESLGSADNLAKSSVKITWCGSQRAFEICCAPLKSAFVESTVPWRKKGNQFPTHISLPLTFVPFDSQLLISTQPAHADRNKLDCALCHLYFIDCLDVEEYRSSVRSDVVEWFASMRDAGCADWLIIVDSSRARDNKTRAPLIERLKSDFAKYLAKLIEIESGSAGSVKMPALIRSLKEMLVFALDSLIVSCEDALQADKERFKELDWDFLSYVKSQLALSDLYRSLGLRDQVLAQCDEIEALLSVLISDFGLREEKPKWLQKMLKTDSMRCPSVLRRMRNGKEEEKEAEMSLLDFRLMLLSSQLVALLDLYSARSRAQPSANTSRSLHIYFCGLILQYTHKCLTSITDELASLQIQWDRPERNCWTALFSLEVFHLCKALCDPAQVDSAKAYTCRLWIEMCKAVNDLGDTCGLVPGTNRSEEQRLVTNKLTNWLDASADAAEDKTDDALPAAKLRHLLGSQEAFGHLMQKMHESAMAVLKHFSWKRHARLLGNQLANFLVKSDRLEGALPYYSKLLNSLAKEGWSTAYVQALESVVTHFDAQPDVYAKELIDYAACLAVDSSSAELRRTSADKFIRLVAVKHSGASIRLEHRRVPANPFVVLPKLVVEPVVAIPDQPIDCRLTLISRFPIDIEHVRLRLCWRSHSASTTQLKDRLTQRRTTLPRFDCGHEAEAARFSCVTGVNRLLAPRASDAVVVQECPGVFVVQTENESTIAPGENNLVLRGRADEVGGYYPDHLDVIIGSITFVVDIESDLRALPFRVRTEPPSVAFAPLVDEPLGGVAQSFSLDICSGTDAIEESSKLTIRGVEGSALIEFETENVWSNQLVVDMPPLKPREKHSLKVNLCCLLESLVDGNAFKAKLKVDWLDRSWTFDYLFNPIIYLKATSSLLEDKVLLEVEVIRSHGEGTVNPIEATLLESHDSSESPSVPSKLMNADLDPIVPNSRHNLVWFLSRPHKANANPAAPREYRLELRYTVGDSGSKREYRYCDRLLLYEEKADYELCCQISSQQPQAVLCRADTPCDLVVSLRSLRFERTVETVLISLDADASLWIIEDRQKLLPVKESGLGQVAFSIVPKAVGYLPYPSIALRKCQQKLAGEKLEEFGGQMRCFVRTQGKQVHVLSPLPKTTAELKKGASHLIHSK</sequence>
<dbReference type="PANTHER" id="PTHR13251:SF3">
    <property type="entry name" value="TRAFFICKING PROTEIN PARTICLE COMPLEX SUBUNIT 10"/>
    <property type="match status" value="1"/>
</dbReference>
<dbReference type="InterPro" id="IPR045126">
    <property type="entry name" value="TRAPPC10/Trs130"/>
</dbReference>
<proteinExistence type="predicted"/>
<organism evidence="2 3">
    <name type="scientific">Plectus sambesii</name>
    <dbReference type="NCBI Taxonomy" id="2011161"/>
    <lineage>
        <taxon>Eukaryota</taxon>
        <taxon>Metazoa</taxon>
        <taxon>Ecdysozoa</taxon>
        <taxon>Nematoda</taxon>
        <taxon>Chromadorea</taxon>
        <taxon>Plectida</taxon>
        <taxon>Plectina</taxon>
        <taxon>Plectoidea</taxon>
        <taxon>Plectidae</taxon>
        <taxon>Plectus</taxon>
    </lineage>
</organism>
<evidence type="ECO:0000313" key="3">
    <source>
        <dbReference type="WBParaSite" id="PSAMB.scaffold4614size14070.g24746.t1"/>
    </source>
</evidence>
<dbReference type="GO" id="GO:1990071">
    <property type="term" value="C:TRAPPII protein complex"/>
    <property type="evidence" value="ECO:0007669"/>
    <property type="project" value="InterPro"/>
</dbReference>
<dbReference type="WBParaSite" id="PSAMB.scaffold4614size14070.g24746.t1">
    <property type="protein sequence ID" value="PSAMB.scaffold4614size14070.g24746.t1"/>
    <property type="gene ID" value="PSAMB.scaffold4614size14070.g24746"/>
</dbReference>
<protein>
    <recommendedName>
        <fullName evidence="1">TRAPPC10/Trs130 N-terminal domain-containing protein</fullName>
    </recommendedName>
</protein>
<keyword evidence="2" id="KW-1185">Reference proteome</keyword>
<feature type="domain" description="TRAPPC10/Trs130 N-terminal" evidence="1">
    <location>
        <begin position="27"/>
        <end position="329"/>
    </location>
</feature>
<reference evidence="3" key="1">
    <citation type="submission" date="2022-11" db="UniProtKB">
        <authorList>
            <consortium name="WormBaseParasite"/>
        </authorList>
    </citation>
    <scope>IDENTIFICATION</scope>
</reference>
<dbReference type="InterPro" id="IPR056913">
    <property type="entry name" value="TRAPPC10/Trs130_N"/>
</dbReference>
<accession>A0A914WL58</accession>
<evidence type="ECO:0000313" key="2">
    <source>
        <dbReference type="Proteomes" id="UP000887566"/>
    </source>
</evidence>
<dbReference type="GO" id="GO:0006891">
    <property type="term" value="P:intra-Golgi vesicle-mediated transport"/>
    <property type="evidence" value="ECO:0007669"/>
    <property type="project" value="TreeGrafter"/>
</dbReference>
<dbReference type="AlphaFoldDB" id="A0A914WL58"/>